<dbReference type="Proteomes" id="UP000031552">
    <property type="component" value="Unassembled WGS sequence"/>
</dbReference>
<dbReference type="EMBL" id="CCEJ010000003">
    <property type="protein sequence ID" value="CDR33455.1"/>
    <property type="molecule type" value="Genomic_DNA"/>
</dbReference>
<keyword evidence="3" id="KW-1133">Transmembrane helix</keyword>
<name>A0A090D0R4_9BACT</name>
<feature type="coiled-coil region" evidence="1">
    <location>
        <begin position="441"/>
        <end position="472"/>
    </location>
</feature>
<sequence>MQVSPSDTYKFTNEFGWKLKFLFSEDGYQSKLKEKTGQVFKDNISFFYNGERTYPDFLLEKFKRNECETSDWRAYSLNEGALVCFGELSEQEIALKEKFLQDEKKSWGLTRYVSAFGSTAITVGGLALGGAALLASGPITVAALGILGCAGAGAGLKGLGYVLSTEEENFSLMDYAKEGGVGFIGGSAGGLVTVTGAAAAPLLAGFVPTTFAMVTPAVSPAVFVVSQAAGSVASEVAEKAAAGKEINKSDLKKAAAIGACGAMVSSVAGPLFKGMGQMVTPKLGGPITLSQHKILVSSLSGGAQGVAHAATSTVVRNSMDDKDLTEDILPNMVMGGTLGFVSGGISEKITQVREKRIWDETIKNRTRDPIVEGPDESRKSQARLNQNNAESRRKAQSSALPDRPTQKASVENHLSGEQPTQKASVENHSSGNLPTQSEANLSKLELELIKLEAEIKRLLDRARARLEDFQKEGYAFYLDKKQISLEDAIRALANGQDVYVKEAKTWLMAHSGTPLWELEIQRLTIHRQLSIDYCENYLREHFAKHGGLTQDAMDHLFLHIENAERIQYEITYRKYHDQMVNALKNGRLFDGKTCKPIKTVLEALKILFSGGKLFFTGKKGKMSLSNDGGMWYKNCGKTGPKIIDPSDGLSQGEITNVQFHEKMNEIKAKSGPVIEIPADIIPVVKVDPSPKNKGSPVVKVDPLPKNNSSPVEKADPVKDPKETEGSNPFITFQILMNHSPLSLPPIQPMPKQEGDVQTRLEEAPILLEKDLLLRIKNPFQIIKRKLERIGRAIEKCSYKDTSRKEKLLKEEKRLKKLLLKLKEEK</sequence>
<keyword evidence="3" id="KW-0812">Transmembrane</keyword>
<feature type="region of interest" description="Disordered" evidence="2">
    <location>
        <begin position="685"/>
        <end position="725"/>
    </location>
</feature>
<evidence type="ECO:0000313" key="4">
    <source>
        <dbReference type="EMBL" id="CDR33455.1"/>
    </source>
</evidence>
<evidence type="ECO:0000256" key="3">
    <source>
        <dbReference type="SAM" id="Phobius"/>
    </source>
</evidence>
<feature type="compositionally biased region" description="Polar residues" evidence="2">
    <location>
        <begin position="415"/>
        <end position="437"/>
    </location>
</feature>
<dbReference type="AlphaFoldDB" id="A0A090D0R4"/>
<organism evidence="4 5">
    <name type="scientific">Candidatus Criblamydia sequanensis CRIB-18</name>
    <dbReference type="NCBI Taxonomy" id="1437425"/>
    <lineage>
        <taxon>Bacteria</taxon>
        <taxon>Pseudomonadati</taxon>
        <taxon>Chlamydiota</taxon>
        <taxon>Chlamydiia</taxon>
        <taxon>Parachlamydiales</taxon>
        <taxon>Candidatus Criblamydiaceae</taxon>
        <taxon>Candidatus Criblamydia</taxon>
    </lineage>
</organism>
<keyword evidence="3" id="KW-0472">Membrane</keyword>
<reference evidence="4" key="1">
    <citation type="submission" date="2013-12" db="EMBL/GenBank/DDBJ databases">
        <authorList>
            <person name="Linke B."/>
        </authorList>
    </citation>
    <scope>NUCLEOTIDE SEQUENCE [LARGE SCALE GENOMIC DNA]</scope>
    <source>
        <strain evidence="4">CRIB-18</strain>
    </source>
</reference>
<evidence type="ECO:0000256" key="1">
    <source>
        <dbReference type="SAM" id="Coils"/>
    </source>
</evidence>
<dbReference type="RefSeq" id="WP_041016943.1">
    <property type="nucleotide sequence ID" value="NZ_CCEJ010000003.1"/>
</dbReference>
<feature type="transmembrane region" description="Helical" evidence="3">
    <location>
        <begin position="141"/>
        <end position="163"/>
    </location>
</feature>
<proteinExistence type="predicted"/>
<keyword evidence="5" id="KW-1185">Reference proteome</keyword>
<protein>
    <submittedName>
        <fullName evidence="4">Membrane protein</fullName>
    </submittedName>
</protein>
<comment type="caution">
    <text evidence="4">The sequence shown here is derived from an EMBL/GenBank/DDBJ whole genome shotgun (WGS) entry which is preliminary data.</text>
</comment>
<gene>
    <name evidence="4" type="ORF">CSEC_0622</name>
</gene>
<feature type="compositionally biased region" description="Basic and acidic residues" evidence="2">
    <location>
        <begin position="367"/>
        <end position="379"/>
    </location>
</feature>
<evidence type="ECO:0000256" key="2">
    <source>
        <dbReference type="SAM" id="MobiDB-lite"/>
    </source>
</evidence>
<feature type="compositionally biased region" description="Basic and acidic residues" evidence="2">
    <location>
        <begin position="712"/>
        <end position="724"/>
    </location>
</feature>
<feature type="region of interest" description="Disordered" evidence="2">
    <location>
        <begin position="367"/>
        <end position="437"/>
    </location>
</feature>
<keyword evidence="1" id="KW-0175">Coiled coil</keyword>
<feature type="transmembrane region" description="Helical" evidence="3">
    <location>
        <begin position="112"/>
        <end position="135"/>
    </location>
</feature>
<feature type="transmembrane region" description="Helical" evidence="3">
    <location>
        <begin position="183"/>
        <end position="204"/>
    </location>
</feature>
<evidence type="ECO:0000313" key="5">
    <source>
        <dbReference type="Proteomes" id="UP000031552"/>
    </source>
</evidence>
<accession>A0A090D0R4</accession>
<dbReference type="STRING" id="1437425.CSEC_0622"/>
<reference evidence="4" key="2">
    <citation type="submission" date="2014-09" db="EMBL/GenBank/DDBJ databases">
        <title>Criblamydia sequanensis harbors a mega-plasmid encoding arsenite resistance.</title>
        <authorList>
            <person name="Bertelli C."/>
            <person name="Goesmann A."/>
            <person name="Greub G."/>
        </authorList>
    </citation>
    <scope>NUCLEOTIDE SEQUENCE [LARGE SCALE GENOMIC DNA]</scope>
    <source>
        <strain evidence="4">CRIB-18</strain>
    </source>
</reference>